<dbReference type="Proteomes" id="UP000628775">
    <property type="component" value="Unassembled WGS sequence"/>
</dbReference>
<keyword evidence="1" id="KW-1133">Transmembrane helix</keyword>
<dbReference type="NCBIfam" id="TIGR02889">
    <property type="entry name" value="spore_YpeB"/>
    <property type="match status" value="1"/>
</dbReference>
<evidence type="ECO:0000256" key="1">
    <source>
        <dbReference type="SAM" id="Phobius"/>
    </source>
</evidence>
<feature type="domain" description="PepSY" evidence="2">
    <location>
        <begin position="375"/>
        <end position="435"/>
    </location>
</feature>
<organism evidence="5 6">
    <name type="scientific">Pullulanibacillus camelliae</name>
    <dbReference type="NCBI Taxonomy" id="1707096"/>
    <lineage>
        <taxon>Bacteria</taxon>
        <taxon>Bacillati</taxon>
        <taxon>Bacillota</taxon>
        <taxon>Bacilli</taxon>
        <taxon>Bacillales</taxon>
        <taxon>Sporolactobacillaceae</taxon>
        <taxon>Pullulanibacillus</taxon>
    </lineage>
</organism>
<protein>
    <submittedName>
        <fullName evidence="5">Germination protein YpeB</fullName>
    </submittedName>
</protein>
<keyword evidence="1" id="KW-0812">Transmembrane</keyword>
<dbReference type="EMBL" id="BMIR01000006">
    <property type="protein sequence ID" value="GGE38575.1"/>
    <property type="molecule type" value="Genomic_DNA"/>
</dbReference>
<sequence length="439" mass="48974">MVKNIIIGILVVGIVGIGYWGYLEHKDKNVISTNAENNYQQAYHNLTYYVDTIHDHLGTTLGTRSTKLAAPELTEVWRLASLARGEIGQLPVTLLPFNNTNDFLSNLGKFSFQAAIKNDNGQLTDEQYQQLSSLYKQSGKVEGDLRQVQKVIMDNHLKWMDVEVALASNKQPNDNQVIDGLKTVNKKVEGFQNEWGPAVTRSNLDELDQLNHLSGPTISKKQAVQAVKNFLNIKKGSFDVQQLGKGAGYSAYTVTITEPKTNNVVVASVSKKGGHIVSIIKHRKINMTKISLNKAVSKASQFLKKHGFDHLEVVKTDQYNHEGVMTFAQTSGKIRLYPSTIRMKVALDNGEVLGFDDSEYLIHKNIALKHYTPSLTAEQAKQGLSKDLSIQETELAVYENELGKNVLCYSFLGTRNQDTYRIFINANTGQQEKVELLTA</sequence>
<dbReference type="InterPro" id="IPR048402">
    <property type="entry name" value="YpeB_N"/>
</dbReference>
<proteinExistence type="predicted"/>
<dbReference type="RefSeq" id="WP_188692069.1">
    <property type="nucleotide sequence ID" value="NZ_BMIR01000006.1"/>
</dbReference>
<dbReference type="Pfam" id="PF14620">
    <property type="entry name" value="YPEB_PepSY1-2"/>
    <property type="match status" value="1"/>
</dbReference>
<dbReference type="InterPro" id="IPR014239">
    <property type="entry name" value="YpeB_PepSY1-2"/>
</dbReference>
<comment type="caution">
    <text evidence="5">The sequence shown here is derived from an EMBL/GenBank/DDBJ whole genome shotgun (WGS) entry which is preliminary data.</text>
</comment>
<keyword evidence="6" id="KW-1185">Reference proteome</keyword>
<dbReference type="InterPro" id="IPR025711">
    <property type="entry name" value="PepSY"/>
</dbReference>
<keyword evidence="1" id="KW-0472">Membrane</keyword>
<evidence type="ECO:0000259" key="2">
    <source>
        <dbReference type="Pfam" id="PF03413"/>
    </source>
</evidence>
<evidence type="ECO:0000259" key="4">
    <source>
        <dbReference type="Pfam" id="PF20769"/>
    </source>
</evidence>
<evidence type="ECO:0000313" key="6">
    <source>
        <dbReference type="Proteomes" id="UP000628775"/>
    </source>
</evidence>
<dbReference type="Pfam" id="PF03413">
    <property type="entry name" value="PepSY"/>
    <property type="match status" value="1"/>
</dbReference>
<name>A0A8J2YCZ1_9BACL</name>
<evidence type="ECO:0000259" key="3">
    <source>
        <dbReference type="Pfam" id="PF14620"/>
    </source>
</evidence>
<feature type="domain" description="Sporulation protein YpeB PepSY1 and PepSY2" evidence="3">
    <location>
        <begin position="180"/>
        <end position="364"/>
    </location>
</feature>
<dbReference type="GO" id="GO:0009847">
    <property type="term" value="P:spore germination"/>
    <property type="evidence" value="ECO:0007669"/>
    <property type="project" value="InterPro"/>
</dbReference>
<feature type="domain" description="Sporulation protein YpeB N-terminal" evidence="4">
    <location>
        <begin position="28"/>
        <end position="161"/>
    </location>
</feature>
<dbReference type="AlphaFoldDB" id="A0A8J2YCZ1"/>
<dbReference type="Pfam" id="PF20769">
    <property type="entry name" value="YPEB_N"/>
    <property type="match status" value="1"/>
</dbReference>
<gene>
    <name evidence="5" type="ORF">GCM10011391_16750</name>
</gene>
<feature type="transmembrane region" description="Helical" evidence="1">
    <location>
        <begin position="5"/>
        <end position="23"/>
    </location>
</feature>
<reference evidence="5" key="2">
    <citation type="submission" date="2020-09" db="EMBL/GenBank/DDBJ databases">
        <authorList>
            <person name="Sun Q."/>
            <person name="Zhou Y."/>
        </authorList>
    </citation>
    <scope>NUCLEOTIDE SEQUENCE</scope>
    <source>
        <strain evidence="5">CGMCC 1.15371</strain>
    </source>
</reference>
<evidence type="ECO:0000313" key="5">
    <source>
        <dbReference type="EMBL" id="GGE38575.1"/>
    </source>
</evidence>
<reference evidence="5" key="1">
    <citation type="journal article" date="2014" name="Int. J. Syst. Evol. Microbiol.">
        <title>Complete genome sequence of Corynebacterium casei LMG S-19264T (=DSM 44701T), isolated from a smear-ripened cheese.</title>
        <authorList>
            <consortium name="US DOE Joint Genome Institute (JGI-PGF)"/>
            <person name="Walter F."/>
            <person name="Albersmeier A."/>
            <person name="Kalinowski J."/>
            <person name="Ruckert C."/>
        </authorList>
    </citation>
    <scope>NUCLEOTIDE SEQUENCE</scope>
    <source>
        <strain evidence="5">CGMCC 1.15371</strain>
    </source>
</reference>
<accession>A0A8J2YCZ1</accession>